<dbReference type="InterPro" id="IPR000847">
    <property type="entry name" value="LysR_HTH_N"/>
</dbReference>
<dbReference type="PANTHER" id="PTHR30118:SF15">
    <property type="entry name" value="TRANSCRIPTIONAL REGULATORY PROTEIN"/>
    <property type="match status" value="1"/>
</dbReference>
<dbReference type="InterPro" id="IPR050389">
    <property type="entry name" value="LysR-type_TF"/>
</dbReference>
<evidence type="ECO:0000256" key="5">
    <source>
        <dbReference type="SAM" id="MobiDB-lite"/>
    </source>
</evidence>
<keyword evidence="4" id="KW-0804">Transcription</keyword>
<dbReference type="InterPro" id="IPR005119">
    <property type="entry name" value="LysR_subst-bd"/>
</dbReference>
<dbReference type="AlphaFoldDB" id="A0A7W0DKP5"/>
<evidence type="ECO:0000259" key="6">
    <source>
        <dbReference type="PROSITE" id="PS50931"/>
    </source>
</evidence>
<comment type="caution">
    <text evidence="7">The sequence shown here is derived from an EMBL/GenBank/DDBJ whole genome shotgun (WGS) entry which is preliminary data.</text>
</comment>
<comment type="similarity">
    <text evidence="1">Belongs to the LysR transcriptional regulatory family.</text>
</comment>
<dbReference type="PROSITE" id="PS50931">
    <property type="entry name" value="HTH_LYSR"/>
    <property type="match status" value="1"/>
</dbReference>
<evidence type="ECO:0000256" key="2">
    <source>
        <dbReference type="ARBA" id="ARBA00023015"/>
    </source>
</evidence>
<dbReference type="CDD" id="cd08417">
    <property type="entry name" value="PBP2_Nitroaromatics_like"/>
    <property type="match status" value="1"/>
</dbReference>
<evidence type="ECO:0000256" key="4">
    <source>
        <dbReference type="ARBA" id="ARBA00023163"/>
    </source>
</evidence>
<dbReference type="Pfam" id="PF00126">
    <property type="entry name" value="HTH_1"/>
    <property type="match status" value="1"/>
</dbReference>
<organism evidence="7 8">
    <name type="scientific">Streptomyces himalayensis subsp. himalayensis</name>
    <dbReference type="NCBI Taxonomy" id="2756131"/>
    <lineage>
        <taxon>Bacteria</taxon>
        <taxon>Bacillati</taxon>
        <taxon>Actinomycetota</taxon>
        <taxon>Actinomycetes</taxon>
        <taxon>Kitasatosporales</taxon>
        <taxon>Streptomycetaceae</taxon>
        <taxon>Streptomyces</taxon>
        <taxon>Streptomyces himalayensis</taxon>
    </lineage>
</organism>
<dbReference type="InterPro" id="IPR037402">
    <property type="entry name" value="YidZ_PBP2"/>
</dbReference>
<dbReference type="Pfam" id="PF03466">
    <property type="entry name" value="LysR_substrate"/>
    <property type="match status" value="1"/>
</dbReference>
<sequence length="332" mass="36802">MDRQRHEEAPPAVNDEGDGSGSGSRTIIRSQDLVSLPVLRALLRERNVTRAGETIGLTQSATSNALARLRRRFGDELLVRVGRRYELTPLAQGLLDRADQAFDALERVFEDPFDPATSTREFALALSDYSLTVLSGALVPILRAEAPGIRLNLEQLSLRGAGDFEELLRHSDGVVLPPDYIRGHPRMRLFQDRWICLVGTEAPVGDTVTTDDLAHLPWVSPFGPSLRSSAPPVRQLRALGIEPRIEVSVDSFHSAPHLVAGTDRIAFIPGMLARYLDDFPGLRVLSSPLARNEHLLSLYWDASETNDPGHRWFRGVLQRAAAQVMKEQQPTE</sequence>
<dbReference type="Gene3D" id="3.40.190.10">
    <property type="entry name" value="Periplasmic binding protein-like II"/>
    <property type="match status" value="2"/>
</dbReference>
<accession>A0A7W0DKP5</accession>
<name>A0A7W0DKP5_9ACTN</name>
<dbReference type="SUPFAM" id="SSF53850">
    <property type="entry name" value="Periplasmic binding protein-like II"/>
    <property type="match status" value="1"/>
</dbReference>
<proteinExistence type="inferred from homology"/>
<keyword evidence="3" id="KW-0238">DNA-binding</keyword>
<evidence type="ECO:0000313" key="7">
    <source>
        <dbReference type="EMBL" id="MBA2946846.1"/>
    </source>
</evidence>
<dbReference type="InterPro" id="IPR036390">
    <property type="entry name" value="WH_DNA-bd_sf"/>
</dbReference>
<evidence type="ECO:0000256" key="3">
    <source>
        <dbReference type="ARBA" id="ARBA00023125"/>
    </source>
</evidence>
<feature type="domain" description="HTH lysR-type" evidence="6">
    <location>
        <begin position="38"/>
        <end position="88"/>
    </location>
</feature>
<keyword evidence="2" id="KW-0805">Transcription regulation</keyword>
<dbReference type="GO" id="GO:0003700">
    <property type="term" value="F:DNA-binding transcription factor activity"/>
    <property type="evidence" value="ECO:0007669"/>
    <property type="project" value="InterPro"/>
</dbReference>
<feature type="region of interest" description="Disordered" evidence="5">
    <location>
        <begin position="1"/>
        <end position="26"/>
    </location>
</feature>
<evidence type="ECO:0000313" key="8">
    <source>
        <dbReference type="Proteomes" id="UP000545761"/>
    </source>
</evidence>
<dbReference type="SUPFAM" id="SSF46785">
    <property type="entry name" value="Winged helix' DNA-binding domain"/>
    <property type="match status" value="1"/>
</dbReference>
<dbReference type="InterPro" id="IPR036388">
    <property type="entry name" value="WH-like_DNA-bd_sf"/>
</dbReference>
<dbReference type="PANTHER" id="PTHR30118">
    <property type="entry name" value="HTH-TYPE TRANSCRIPTIONAL REGULATOR LEUO-RELATED"/>
    <property type="match status" value="1"/>
</dbReference>
<dbReference type="RefSeq" id="WP_181657792.1">
    <property type="nucleotide sequence ID" value="NZ_JACEHE010000007.1"/>
</dbReference>
<protein>
    <submittedName>
        <fullName evidence="7">LysR family transcriptional regulator</fullName>
    </submittedName>
</protein>
<dbReference type="Proteomes" id="UP000545761">
    <property type="component" value="Unassembled WGS sequence"/>
</dbReference>
<reference evidence="7 8" key="1">
    <citation type="submission" date="2020-07" db="EMBL/GenBank/DDBJ databases">
        <title>Streptomyces isolated from Indian soil.</title>
        <authorList>
            <person name="Mandal S."/>
            <person name="Maiti P.K."/>
        </authorList>
    </citation>
    <scope>NUCLEOTIDE SEQUENCE [LARGE SCALE GENOMIC DNA]</scope>
    <source>
        <strain evidence="7 8">PSKA28</strain>
    </source>
</reference>
<dbReference type="EMBL" id="JACEHE010000007">
    <property type="protein sequence ID" value="MBA2946846.1"/>
    <property type="molecule type" value="Genomic_DNA"/>
</dbReference>
<evidence type="ECO:0000256" key="1">
    <source>
        <dbReference type="ARBA" id="ARBA00009437"/>
    </source>
</evidence>
<gene>
    <name evidence="7" type="ORF">H1D24_13765</name>
</gene>
<dbReference type="Gene3D" id="1.10.10.10">
    <property type="entry name" value="Winged helix-like DNA-binding domain superfamily/Winged helix DNA-binding domain"/>
    <property type="match status" value="1"/>
</dbReference>
<dbReference type="GO" id="GO:0003677">
    <property type="term" value="F:DNA binding"/>
    <property type="evidence" value="ECO:0007669"/>
    <property type="project" value="UniProtKB-KW"/>
</dbReference>
<dbReference type="PRINTS" id="PR00039">
    <property type="entry name" value="HTHLYSR"/>
</dbReference>